<dbReference type="HOGENOM" id="CLU_078802_0_0_9"/>
<accession>E7G7R7</accession>
<feature type="domain" description="PRD" evidence="2">
    <location>
        <begin position="166"/>
        <end position="276"/>
    </location>
</feature>
<dbReference type="eggNOG" id="COG3711">
    <property type="taxonomic scope" value="Bacteria"/>
</dbReference>
<keyword evidence="1" id="KW-0677">Repeat</keyword>
<dbReference type="InterPro" id="IPR011608">
    <property type="entry name" value="PRD"/>
</dbReference>
<dbReference type="Pfam" id="PF00874">
    <property type="entry name" value="PRD"/>
    <property type="match status" value="2"/>
</dbReference>
<dbReference type="Gene3D" id="2.30.24.10">
    <property type="entry name" value="CAT RNA-binding domain"/>
    <property type="match status" value="1"/>
</dbReference>
<evidence type="ECO:0000256" key="1">
    <source>
        <dbReference type="ARBA" id="ARBA00022737"/>
    </source>
</evidence>
<dbReference type="GeneID" id="78228784"/>
<dbReference type="Pfam" id="PF03123">
    <property type="entry name" value="CAT_RBD"/>
    <property type="match status" value="1"/>
</dbReference>
<feature type="domain" description="PRD" evidence="2">
    <location>
        <begin position="60"/>
        <end position="165"/>
    </location>
</feature>
<dbReference type="Proteomes" id="UP000003157">
    <property type="component" value="Unassembled WGS sequence"/>
</dbReference>
<keyword evidence="4" id="KW-1185">Reference proteome</keyword>
<dbReference type="PROSITE" id="PS51372">
    <property type="entry name" value="PRD_2"/>
    <property type="match status" value="2"/>
</dbReference>
<sequence length="277" mass="32357">MKVIKNINNNTSICLDSNNQEVVAFGKGIGFIKPPYEIDISKVERTFYDVNPDFVQMINLIPDEVFDLSIQIVNYAQQNIEKLTNSNIIFTLADHINFAIKRCEENMVIDVPVYYDIQHLYPNEFEVGEYALKEIKKVIGIQLPKEEIIGIALHLINAKAIVNSYQKSEGNNDVIENITNIIERFFSITVERKSFNYSRFVSHIQYLLKRGSEGQYIMSDNQEMFKTLTDSFPKVYECAKQIDAYIFKQFNYTFNDEEILYLMLHINRLCAREDCYQ</sequence>
<dbReference type="SUPFAM" id="SSF50151">
    <property type="entry name" value="SacY-like RNA-binding domain"/>
    <property type="match status" value="1"/>
</dbReference>
<dbReference type="InterPro" id="IPR036650">
    <property type="entry name" value="CAT_RNA-bd_dom_sf"/>
</dbReference>
<dbReference type="GO" id="GO:0003723">
    <property type="term" value="F:RNA binding"/>
    <property type="evidence" value="ECO:0007669"/>
    <property type="project" value="InterPro"/>
</dbReference>
<dbReference type="PANTHER" id="PTHR30185:SF15">
    <property type="entry name" value="CRYPTIC BETA-GLUCOSIDE BGL OPERON ANTITERMINATOR"/>
    <property type="match status" value="1"/>
</dbReference>
<dbReference type="AlphaFoldDB" id="E7G7R7"/>
<organism evidence="3 4">
    <name type="scientific">Coprobacillus cateniformis</name>
    <dbReference type="NCBI Taxonomy" id="100884"/>
    <lineage>
        <taxon>Bacteria</taxon>
        <taxon>Bacillati</taxon>
        <taxon>Bacillota</taxon>
        <taxon>Erysipelotrichia</taxon>
        <taxon>Erysipelotrichales</taxon>
        <taxon>Coprobacillaceae</taxon>
        <taxon>Coprobacillus</taxon>
    </lineage>
</organism>
<name>E7G7R7_9FIRM</name>
<dbReference type="PANTHER" id="PTHR30185">
    <property type="entry name" value="CRYPTIC BETA-GLUCOSIDE BGL OPERON ANTITERMINATOR"/>
    <property type="match status" value="1"/>
</dbReference>
<comment type="caution">
    <text evidence="3">The sequence shown here is derived from an EMBL/GenBank/DDBJ whole genome shotgun (WGS) entry which is preliminary data.</text>
</comment>
<gene>
    <name evidence="3" type="ORF">HMPREF9488_00805</name>
</gene>
<dbReference type="OrthoDB" id="9813552at2"/>
<dbReference type="RefSeq" id="WP_008787921.1">
    <property type="nucleotide sequence ID" value="NZ_AKCB01000001.1"/>
</dbReference>
<dbReference type="STRING" id="100884.GCA_000269565_00898"/>
<dbReference type="SUPFAM" id="SSF63520">
    <property type="entry name" value="PTS-regulatory domain, PRD"/>
    <property type="match status" value="2"/>
</dbReference>
<proteinExistence type="predicted"/>
<dbReference type="SMART" id="SM01061">
    <property type="entry name" value="CAT_RBD"/>
    <property type="match status" value="1"/>
</dbReference>
<protein>
    <recommendedName>
        <fullName evidence="2">PRD domain-containing protein</fullName>
    </recommendedName>
</protein>
<evidence type="ECO:0000313" key="4">
    <source>
        <dbReference type="Proteomes" id="UP000003157"/>
    </source>
</evidence>
<dbReference type="EMBL" id="ADKX01000012">
    <property type="protein sequence ID" value="EFW05838.1"/>
    <property type="molecule type" value="Genomic_DNA"/>
</dbReference>
<reference evidence="3 4" key="1">
    <citation type="submission" date="2010-12" db="EMBL/GenBank/DDBJ databases">
        <title>The Genome Sequence of Coprobacillus sp. strain 29_1.</title>
        <authorList>
            <consortium name="The Broad Institute Genome Sequencing Platform"/>
            <person name="Earl A."/>
            <person name="Ward D."/>
            <person name="Feldgarden M."/>
            <person name="Gevers D."/>
            <person name="Daigneault M."/>
            <person name="Sibley C.D."/>
            <person name="White A."/>
            <person name="Strauss J."/>
            <person name="Allen-Vercoe E."/>
            <person name="Young S.K."/>
            <person name="Zeng Q."/>
            <person name="Gargeya S."/>
            <person name="Fitzgerald M."/>
            <person name="Haas B."/>
            <person name="Abouelleil A."/>
            <person name="Alvarado L."/>
            <person name="Arachchi H.M."/>
            <person name="Berlin A."/>
            <person name="Brown A."/>
            <person name="Chapman S.B."/>
            <person name="Chen Z."/>
            <person name="Dunbar C."/>
            <person name="Freedman E."/>
            <person name="Gearin G."/>
            <person name="Gellesch M."/>
            <person name="Goldberg J."/>
            <person name="Griggs A."/>
            <person name="Gujja S."/>
            <person name="Heilman E."/>
            <person name="Heiman D."/>
            <person name="Howarth C."/>
            <person name="Larson L."/>
            <person name="Lui A."/>
            <person name="MacDonald P.J.P."/>
            <person name="Mehta T."/>
            <person name="Montmayeur A."/>
            <person name="Murphy C."/>
            <person name="Neiman D."/>
            <person name="Pearson M."/>
            <person name="Priest M."/>
            <person name="Roberts A."/>
            <person name="Saif S."/>
            <person name="Shea T."/>
            <person name="Shenoy N."/>
            <person name="Sisk P."/>
            <person name="Stolte C."/>
            <person name="Sykes S."/>
            <person name="White J."/>
            <person name="Yandava C."/>
            <person name="Nusbaum C."/>
            <person name="Birren B."/>
        </authorList>
    </citation>
    <scope>NUCLEOTIDE SEQUENCE [LARGE SCALE GENOMIC DNA]</scope>
    <source>
        <strain evidence="3 4">29_1</strain>
    </source>
</reference>
<evidence type="ECO:0000313" key="3">
    <source>
        <dbReference type="EMBL" id="EFW05838.1"/>
    </source>
</evidence>
<evidence type="ECO:0000259" key="2">
    <source>
        <dbReference type="PROSITE" id="PS51372"/>
    </source>
</evidence>
<dbReference type="InterPro" id="IPR004341">
    <property type="entry name" value="CAT_RNA-bd_dom"/>
</dbReference>
<dbReference type="Gene3D" id="1.10.1790.10">
    <property type="entry name" value="PRD domain"/>
    <property type="match status" value="2"/>
</dbReference>
<dbReference type="InterPro" id="IPR036634">
    <property type="entry name" value="PRD_sf"/>
</dbReference>
<dbReference type="GO" id="GO:0006355">
    <property type="term" value="P:regulation of DNA-templated transcription"/>
    <property type="evidence" value="ECO:0007669"/>
    <property type="project" value="InterPro"/>
</dbReference>
<dbReference type="InterPro" id="IPR050661">
    <property type="entry name" value="BglG_antiterminators"/>
</dbReference>